<evidence type="ECO:0000313" key="7">
    <source>
        <dbReference type="EMBL" id="MFD2232963.1"/>
    </source>
</evidence>
<feature type="domain" description="Helicase C-terminal" evidence="6">
    <location>
        <begin position="157"/>
        <end position="310"/>
    </location>
</feature>
<evidence type="ECO:0000256" key="3">
    <source>
        <dbReference type="ARBA" id="ARBA00022806"/>
    </source>
</evidence>
<protein>
    <submittedName>
        <fullName evidence="7">Helicase-related protein</fullName>
    </submittedName>
</protein>
<evidence type="ECO:0000256" key="1">
    <source>
        <dbReference type="ARBA" id="ARBA00022741"/>
    </source>
</evidence>
<name>A0ABW5CAA0_9PROT</name>
<keyword evidence="8" id="KW-1185">Reference proteome</keyword>
<evidence type="ECO:0000256" key="4">
    <source>
        <dbReference type="ARBA" id="ARBA00022840"/>
    </source>
</evidence>
<gene>
    <name evidence="7" type="ORF">ACFSNB_04010</name>
</gene>
<dbReference type="PANTHER" id="PTHR12131:SF1">
    <property type="entry name" value="ATP-DEPENDENT RNA HELICASE SUPV3L1, MITOCHONDRIAL-RELATED"/>
    <property type="match status" value="1"/>
</dbReference>
<proteinExistence type="predicted"/>
<dbReference type="InterPro" id="IPR027417">
    <property type="entry name" value="P-loop_NTPase"/>
</dbReference>
<keyword evidence="4" id="KW-0067">ATP-binding</keyword>
<dbReference type="Pfam" id="PF22527">
    <property type="entry name" value="DEXQc_Suv3"/>
    <property type="match status" value="1"/>
</dbReference>
<accession>A0ABW5CAA0</accession>
<organism evidence="7 8">
    <name type="scientific">Phaeospirillum tilakii</name>
    <dbReference type="NCBI Taxonomy" id="741673"/>
    <lineage>
        <taxon>Bacteria</taxon>
        <taxon>Pseudomonadati</taxon>
        <taxon>Pseudomonadota</taxon>
        <taxon>Alphaproteobacteria</taxon>
        <taxon>Rhodospirillales</taxon>
        <taxon>Rhodospirillaceae</taxon>
        <taxon>Phaeospirillum</taxon>
    </lineage>
</organism>
<dbReference type="RefSeq" id="WP_377314723.1">
    <property type="nucleotide sequence ID" value="NZ_JBHUIY010000005.1"/>
</dbReference>
<reference evidence="8" key="1">
    <citation type="journal article" date="2019" name="Int. J. Syst. Evol. Microbiol.">
        <title>The Global Catalogue of Microorganisms (GCM) 10K type strain sequencing project: providing services to taxonomists for standard genome sequencing and annotation.</title>
        <authorList>
            <consortium name="The Broad Institute Genomics Platform"/>
            <consortium name="The Broad Institute Genome Sequencing Center for Infectious Disease"/>
            <person name="Wu L."/>
            <person name="Ma J."/>
        </authorList>
    </citation>
    <scope>NUCLEOTIDE SEQUENCE [LARGE SCALE GENOMIC DNA]</scope>
    <source>
        <strain evidence="8">KCTC 15012</strain>
    </source>
</reference>
<evidence type="ECO:0000313" key="8">
    <source>
        <dbReference type="Proteomes" id="UP001597296"/>
    </source>
</evidence>
<dbReference type="InterPro" id="IPR001650">
    <property type="entry name" value="Helicase_C-like"/>
</dbReference>
<dbReference type="SUPFAM" id="SSF52540">
    <property type="entry name" value="P-loop containing nucleoside triphosphate hydrolases"/>
    <property type="match status" value="2"/>
</dbReference>
<keyword evidence="2" id="KW-0378">Hydrolase</keyword>
<keyword evidence="3 7" id="KW-0347">Helicase</keyword>
<keyword evidence="1" id="KW-0547">Nucleotide-binding</keyword>
<evidence type="ECO:0000256" key="5">
    <source>
        <dbReference type="SAM" id="MobiDB-lite"/>
    </source>
</evidence>
<dbReference type="PROSITE" id="PS51194">
    <property type="entry name" value="HELICASE_CTER"/>
    <property type="match status" value="1"/>
</dbReference>
<dbReference type="EMBL" id="JBHUIY010000005">
    <property type="protein sequence ID" value="MFD2232963.1"/>
    <property type="molecule type" value="Genomic_DNA"/>
</dbReference>
<dbReference type="Pfam" id="PF00271">
    <property type="entry name" value="Helicase_C"/>
    <property type="match status" value="1"/>
</dbReference>
<dbReference type="GO" id="GO:0004386">
    <property type="term" value="F:helicase activity"/>
    <property type="evidence" value="ECO:0007669"/>
    <property type="project" value="UniProtKB-KW"/>
</dbReference>
<dbReference type="Proteomes" id="UP001597296">
    <property type="component" value="Unassembled WGS sequence"/>
</dbReference>
<comment type="caution">
    <text evidence="7">The sequence shown here is derived from an EMBL/GenBank/DDBJ whole genome shotgun (WGS) entry which is preliminary data.</text>
</comment>
<dbReference type="InterPro" id="IPR050699">
    <property type="entry name" value="RNA-DNA_Helicase"/>
</dbReference>
<dbReference type="Gene3D" id="3.40.50.300">
    <property type="entry name" value="P-loop containing nucleotide triphosphate hydrolases"/>
    <property type="match status" value="2"/>
</dbReference>
<evidence type="ECO:0000256" key="2">
    <source>
        <dbReference type="ARBA" id="ARBA00022801"/>
    </source>
</evidence>
<dbReference type="SMART" id="SM00490">
    <property type="entry name" value="HELICc"/>
    <property type="match status" value="1"/>
</dbReference>
<feature type="region of interest" description="Disordered" evidence="5">
    <location>
        <begin position="785"/>
        <end position="818"/>
    </location>
</feature>
<feature type="compositionally biased region" description="Pro residues" evidence="5">
    <location>
        <begin position="799"/>
        <end position="808"/>
    </location>
</feature>
<dbReference type="InterPro" id="IPR055206">
    <property type="entry name" value="DEXQc_SUV3"/>
</dbReference>
<sequence length="818" mass="87858">MNNSSDRGRIVAVLGPTNTGKTHFALERMLGHASGMIGFPLRLLARENYDRIVRLKGAGAVALITGEERILPPHPRWLVCTVEAMPLDRRVACLAIDEIQLCADPERGHVFTDRLLHARGEQETLFLGADTIRPLLRRLVPEAEIVTRPRLSKLVHAGPRKLDRLPPRSVVVAFSAAEVYGLAESVRRARGGAAVVLGALSPRTRNAQVALYQAGEVDHIVATDAIGMGLNMDVDHVAFAALRKFDGRGPRPLAPAEIAQIAGRAGRHLNDGSFGTTADAPPLDPELIEAVENHRFDPLRSLMWRNRDLRFTSPRALLASLDRPPDRAGLTRARDADDQRALAALAADPGVEALAGGQARVRLLWEVCQIPDFRKTMDESHVRLLKWVFVALAGPRGRLPEDGLAAAIERLDRTEGEIDTLVARIAAIRTWTFISHRADWVEDPGHWQGVTRAIEDRLSDALHQRLTNRFIDRRTAVLLRRLRQPEAMRAELDAGGAVTVEGHLIGRLDGLSFAPAPAENGGAARVVAAAAGRALQGEIAARVERLLAAEPAAFTLDPCGMLWDGAVVATLRPGTDPLKPLAEPVSSDLLAPAARDRLRRHLTAAARARIAEAFAPLLRATEAGLTGPARGLVHHLVEGWGSAARGPARATLALLTPADRQALARLGIRLGQHALFLPALLKPPVQAVRALLWSLAADRPPPPLPGARTALELGPDDPADFYPAVGYPLRGGVAVRADILERVAQTARAAARGGPFVPGPELCGLLGLGPDPVRRLLAGIGYQPVATPPGAMRSRDPRGLPPANPPGAEPRTPLVSKK</sequence>
<evidence type="ECO:0000259" key="6">
    <source>
        <dbReference type="PROSITE" id="PS51194"/>
    </source>
</evidence>
<dbReference type="PANTHER" id="PTHR12131">
    <property type="entry name" value="ATP-DEPENDENT RNA AND DNA HELICASE"/>
    <property type="match status" value="1"/>
</dbReference>